<keyword evidence="2" id="KW-0809">Transit peptide</keyword>
<evidence type="ECO:0000256" key="1">
    <source>
        <dbReference type="ARBA" id="ARBA00022823"/>
    </source>
</evidence>
<evidence type="ECO:0000259" key="3">
    <source>
        <dbReference type="PROSITE" id="PS50968"/>
    </source>
</evidence>
<dbReference type="InterPro" id="IPR000089">
    <property type="entry name" value="Biotin_lipoyl"/>
</dbReference>
<organism evidence="4 5">
    <name type="scientific">Setaria digitata</name>
    <dbReference type="NCBI Taxonomy" id="48799"/>
    <lineage>
        <taxon>Eukaryota</taxon>
        <taxon>Metazoa</taxon>
        <taxon>Ecdysozoa</taxon>
        <taxon>Nematoda</taxon>
        <taxon>Chromadorea</taxon>
        <taxon>Rhabditida</taxon>
        <taxon>Spirurina</taxon>
        <taxon>Spiruromorpha</taxon>
        <taxon>Filarioidea</taxon>
        <taxon>Setariidae</taxon>
        <taxon>Setaria</taxon>
    </lineage>
</organism>
<dbReference type="WBParaSite" id="sdigi.contig132.g4987.t1">
    <property type="protein sequence ID" value="sdigi.contig132.g4987.t1"/>
    <property type="gene ID" value="sdigi.contig132.g4987"/>
</dbReference>
<dbReference type="FunFam" id="2.40.50.100:FF:000010">
    <property type="entry name" value="Acetyltransferase component of pyruvate dehydrogenase complex"/>
    <property type="match status" value="1"/>
</dbReference>
<dbReference type="GO" id="GO:0006086">
    <property type="term" value="P:pyruvate decarboxylation to acetyl-CoA"/>
    <property type="evidence" value="ECO:0007669"/>
    <property type="project" value="InterPro"/>
</dbReference>
<dbReference type="Gene3D" id="2.40.50.100">
    <property type="match status" value="1"/>
</dbReference>
<dbReference type="AlphaFoldDB" id="A0A915PFJ3"/>
<keyword evidence="1" id="KW-0450">Lipoyl</keyword>
<dbReference type="GO" id="GO:0004742">
    <property type="term" value="F:dihydrolipoyllysine-residue acetyltransferase activity"/>
    <property type="evidence" value="ECO:0007669"/>
    <property type="project" value="TreeGrafter"/>
</dbReference>
<accession>A0A915PFJ3</accession>
<dbReference type="CDD" id="cd06849">
    <property type="entry name" value="lipoyl_domain"/>
    <property type="match status" value="1"/>
</dbReference>
<dbReference type="GO" id="GO:0045254">
    <property type="term" value="C:pyruvate dehydrogenase complex"/>
    <property type="evidence" value="ECO:0007669"/>
    <property type="project" value="InterPro"/>
</dbReference>
<dbReference type="InterPro" id="IPR011053">
    <property type="entry name" value="Single_hybrid_motif"/>
</dbReference>
<feature type="domain" description="Lipoyl-binding" evidence="3">
    <location>
        <begin position="109"/>
        <end position="185"/>
    </location>
</feature>
<dbReference type="PANTHER" id="PTHR23151">
    <property type="entry name" value="DIHYDROLIPOAMIDE ACETYL/SUCCINYL-TRANSFERASE-RELATED"/>
    <property type="match status" value="1"/>
</dbReference>
<reference evidence="5" key="1">
    <citation type="submission" date="2022-11" db="UniProtKB">
        <authorList>
            <consortium name="WormBaseParasite"/>
        </authorList>
    </citation>
    <scope>IDENTIFICATION</scope>
</reference>
<sequence>MDVSRRVDTKFYACLCSWKSLWVLLDGAPQIPVTVEDRKQACRFICRDKELVLHMNFAAYLFKTDKTRAASMSQAAVFGISNRFINGVQKAQNSNKQFYRLYSSDLPDHRLIQMPALSPTMEHGTIVKWHKAEGDEVEEGDLICEIETDKSVMAFEASEEGVLAKILAPDGTKGIKIGEPICVFVDNKDDCGAFANFKLDGRLPYFSFLLNRLSDLRYTSLIQLPAKKVSGNVSFIWGGCGTAPDDFKICEKPQEFTLLHVGNGRRRAGSDEIQWRSALNFPRFMAINSNNFLQAIETVKEFNMHCYQQSFMALLDDLLVMIFE</sequence>
<dbReference type="Proteomes" id="UP000887581">
    <property type="component" value="Unplaced"/>
</dbReference>
<dbReference type="PANTHER" id="PTHR23151:SF90">
    <property type="entry name" value="DIHYDROLIPOYLLYSINE-RESIDUE ACETYLTRANSFERASE COMPONENT OF PYRUVATE DEHYDROGENASE COMPLEX, MITOCHONDRIAL-RELATED"/>
    <property type="match status" value="1"/>
</dbReference>
<dbReference type="InterPro" id="IPR003016">
    <property type="entry name" value="2-oxoA_DH_lipoyl-BS"/>
</dbReference>
<dbReference type="SUPFAM" id="SSF51230">
    <property type="entry name" value="Single hybrid motif"/>
    <property type="match status" value="1"/>
</dbReference>
<evidence type="ECO:0000256" key="2">
    <source>
        <dbReference type="ARBA" id="ARBA00022946"/>
    </source>
</evidence>
<dbReference type="PROSITE" id="PS00189">
    <property type="entry name" value="LIPOYL"/>
    <property type="match status" value="1"/>
</dbReference>
<protein>
    <submittedName>
        <fullName evidence="5">Lipoyl-binding domain-containing protein</fullName>
    </submittedName>
</protein>
<dbReference type="InterPro" id="IPR045257">
    <property type="entry name" value="E2/Pdx1"/>
</dbReference>
<keyword evidence="4" id="KW-1185">Reference proteome</keyword>
<proteinExistence type="predicted"/>
<name>A0A915PFJ3_9BILA</name>
<evidence type="ECO:0000313" key="4">
    <source>
        <dbReference type="Proteomes" id="UP000887581"/>
    </source>
</evidence>
<dbReference type="PROSITE" id="PS50968">
    <property type="entry name" value="BIOTINYL_LIPOYL"/>
    <property type="match status" value="1"/>
</dbReference>
<dbReference type="Pfam" id="PF00364">
    <property type="entry name" value="Biotin_lipoyl"/>
    <property type="match status" value="1"/>
</dbReference>
<evidence type="ECO:0000313" key="5">
    <source>
        <dbReference type="WBParaSite" id="sdigi.contig132.g4987.t1"/>
    </source>
</evidence>